<evidence type="ECO:0000256" key="6">
    <source>
        <dbReference type="SAM" id="SignalP"/>
    </source>
</evidence>
<gene>
    <name evidence="8" type="ORF">LKD32_00225</name>
</gene>
<sequence>MTGKYKRYKRWMNGACRFGAVFLTGALLAGCQANGKSADASAETELILTDETLPQTAADESVMALSPDGPLLPSVAGVDAEYTDPIPDYLRVGEQHPIVEKLQQRLMDLGFMDNDEPTDYYGEVTQSAIKIYQRQNHLAQDGIVGPDTLAAVFSPDAKYYAAQPGDVGDDISRIQSRLYELGYLAQAEQVSGNFDESTENAVKKMQSVNGLDQDGKVGRKTMNLLYSDEVKPNMLSYGEQSEVVLAAQKRLKELGYLTTDPDGTYGYDTTVAVKQFQSRNDQIVDGYLGPSTRVALNSSTAVPNALSIGDSGDNISRVQTLLSKLGYLNSGNVTGYYGEMTEDAVKLFQNTNGLSPDGQVGMQTMAKLTSSDARKAPARTSGGKSNSSSGNKTSVAKGNSGKKGSSGSVNTGSASGGASALISVASSKLGSRYVWGAKGPNTFDCSGFVYWCLNQVGVRQSYITSSGWRSVGRYTRISSFSNLRAGDIVVVSGHVGIVAGGGTVIDASSGNGKVVHRSLSSWWAKNFIVGWRIFG</sequence>
<dbReference type="Pfam" id="PF01471">
    <property type="entry name" value="PG_binding_1"/>
    <property type="match status" value="4"/>
</dbReference>
<dbReference type="PANTHER" id="PTHR41533:SF1">
    <property type="entry name" value="L,D-TRANSPEPTIDASE YCBB-RELATED"/>
    <property type="match status" value="1"/>
</dbReference>
<dbReference type="InterPro" id="IPR052905">
    <property type="entry name" value="LD-transpeptidase_YkuD-like"/>
</dbReference>
<comment type="similarity">
    <text evidence="1">Belongs to the peptidase C40 family.</text>
</comment>
<comment type="caution">
    <text evidence="8">The sequence shown here is derived from an EMBL/GenBank/DDBJ whole genome shotgun (WGS) entry which is preliminary data.</text>
</comment>
<dbReference type="AlphaFoldDB" id="A0AAE3DJN3"/>
<keyword evidence="3" id="KW-0378">Hydrolase</keyword>
<dbReference type="InterPro" id="IPR036365">
    <property type="entry name" value="PGBD-like_sf"/>
</dbReference>
<feature type="compositionally biased region" description="Low complexity" evidence="5">
    <location>
        <begin position="380"/>
        <end position="413"/>
    </location>
</feature>
<reference evidence="8" key="1">
    <citation type="submission" date="2021-10" db="EMBL/GenBank/DDBJ databases">
        <title>Anaerobic single-cell dispensing facilitates the cultivation of human gut bacteria.</title>
        <authorList>
            <person name="Afrizal A."/>
        </authorList>
    </citation>
    <scope>NUCLEOTIDE SEQUENCE</scope>
    <source>
        <strain evidence="8">CLA-AA-H274</strain>
    </source>
</reference>
<evidence type="ECO:0000256" key="3">
    <source>
        <dbReference type="ARBA" id="ARBA00022801"/>
    </source>
</evidence>
<dbReference type="InterPro" id="IPR000064">
    <property type="entry name" value="NLP_P60_dom"/>
</dbReference>
<dbReference type="InterPro" id="IPR002477">
    <property type="entry name" value="Peptidoglycan-bd-like"/>
</dbReference>
<evidence type="ECO:0000256" key="2">
    <source>
        <dbReference type="ARBA" id="ARBA00022670"/>
    </source>
</evidence>
<evidence type="ECO:0000313" key="9">
    <source>
        <dbReference type="Proteomes" id="UP001198962"/>
    </source>
</evidence>
<keyword evidence="6" id="KW-0732">Signal</keyword>
<dbReference type="PANTHER" id="PTHR41533">
    <property type="entry name" value="L,D-TRANSPEPTIDASE HI_1667-RELATED"/>
    <property type="match status" value="1"/>
</dbReference>
<feature type="domain" description="NlpC/P60" evidence="7">
    <location>
        <begin position="415"/>
        <end position="534"/>
    </location>
</feature>
<keyword evidence="4" id="KW-0788">Thiol protease</keyword>
<dbReference type="GO" id="GO:0008234">
    <property type="term" value="F:cysteine-type peptidase activity"/>
    <property type="evidence" value="ECO:0007669"/>
    <property type="project" value="UniProtKB-KW"/>
</dbReference>
<evidence type="ECO:0000256" key="5">
    <source>
        <dbReference type="SAM" id="MobiDB-lite"/>
    </source>
</evidence>
<evidence type="ECO:0000313" key="8">
    <source>
        <dbReference type="EMBL" id="MCC2163323.1"/>
    </source>
</evidence>
<dbReference type="InterPro" id="IPR036366">
    <property type="entry name" value="PGBDSf"/>
</dbReference>
<feature type="region of interest" description="Disordered" evidence="5">
    <location>
        <begin position="367"/>
        <end position="413"/>
    </location>
</feature>
<dbReference type="InterPro" id="IPR038765">
    <property type="entry name" value="Papain-like_cys_pep_sf"/>
</dbReference>
<dbReference type="PROSITE" id="PS51935">
    <property type="entry name" value="NLPC_P60"/>
    <property type="match status" value="1"/>
</dbReference>
<name>A0AAE3DJN3_9FIRM</name>
<dbReference type="SUPFAM" id="SSF47090">
    <property type="entry name" value="PGBD-like"/>
    <property type="match status" value="4"/>
</dbReference>
<dbReference type="SUPFAM" id="SSF54001">
    <property type="entry name" value="Cysteine proteinases"/>
    <property type="match status" value="1"/>
</dbReference>
<organism evidence="8 9">
    <name type="scientific">Brotaphodocola catenula</name>
    <dbReference type="NCBI Taxonomy" id="2885361"/>
    <lineage>
        <taxon>Bacteria</taxon>
        <taxon>Bacillati</taxon>
        <taxon>Bacillota</taxon>
        <taxon>Clostridia</taxon>
        <taxon>Lachnospirales</taxon>
        <taxon>Lachnospiraceae</taxon>
        <taxon>Brotaphodocola</taxon>
    </lineage>
</organism>
<dbReference type="RefSeq" id="WP_308450249.1">
    <property type="nucleotide sequence ID" value="NZ_JAJEPU010000001.1"/>
</dbReference>
<keyword evidence="9" id="KW-1185">Reference proteome</keyword>
<dbReference type="Gene3D" id="1.10.101.10">
    <property type="entry name" value="PGBD-like superfamily/PGBD"/>
    <property type="match status" value="4"/>
</dbReference>
<dbReference type="Gene3D" id="3.90.1720.10">
    <property type="entry name" value="endopeptidase domain like (from Nostoc punctiforme)"/>
    <property type="match status" value="1"/>
</dbReference>
<evidence type="ECO:0000256" key="4">
    <source>
        <dbReference type="ARBA" id="ARBA00022807"/>
    </source>
</evidence>
<dbReference type="EMBL" id="JAJEPU010000001">
    <property type="protein sequence ID" value="MCC2163323.1"/>
    <property type="molecule type" value="Genomic_DNA"/>
</dbReference>
<protein>
    <submittedName>
        <fullName evidence="8">Peptidoglycan-binding protein</fullName>
    </submittedName>
</protein>
<feature type="chain" id="PRO_5042190205" evidence="6">
    <location>
        <begin position="30"/>
        <end position="535"/>
    </location>
</feature>
<dbReference type="Proteomes" id="UP001198962">
    <property type="component" value="Unassembled WGS sequence"/>
</dbReference>
<evidence type="ECO:0000256" key="1">
    <source>
        <dbReference type="ARBA" id="ARBA00007074"/>
    </source>
</evidence>
<dbReference type="GO" id="GO:0006508">
    <property type="term" value="P:proteolysis"/>
    <property type="evidence" value="ECO:0007669"/>
    <property type="project" value="UniProtKB-KW"/>
</dbReference>
<keyword evidence="2" id="KW-0645">Protease</keyword>
<dbReference type="Pfam" id="PF00877">
    <property type="entry name" value="NLPC_P60"/>
    <property type="match status" value="1"/>
</dbReference>
<accession>A0AAE3DJN3</accession>
<dbReference type="PROSITE" id="PS51257">
    <property type="entry name" value="PROKAR_LIPOPROTEIN"/>
    <property type="match status" value="1"/>
</dbReference>
<evidence type="ECO:0000259" key="7">
    <source>
        <dbReference type="PROSITE" id="PS51935"/>
    </source>
</evidence>
<proteinExistence type="inferred from homology"/>
<feature type="signal peptide" evidence="6">
    <location>
        <begin position="1"/>
        <end position="29"/>
    </location>
</feature>